<gene>
    <name evidence="4" type="ORF">B5M42_19215</name>
</gene>
<dbReference type="SUPFAM" id="SSF50998">
    <property type="entry name" value="Quinoprotein alcohol dehydrogenase-like"/>
    <property type="match status" value="1"/>
</dbReference>
<feature type="domain" description="Teneurin-like YD-shell" evidence="3">
    <location>
        <begin position="1048"/>
        <end position="1179"/>
    </location>
</feature>
<dbReference type="InterPro" id="IPR022385">
    <property type="entry name" value="Rhs_assc_core"/>
</dbReference>
<sequence length="1948" mass="215973">MNLKRIISLCLVLLVLCSLWLPGRGSLAAARTSSAEPESAAVSQAVYSEAPVVDGFGGSTGSFTADELASIRELPGNLKKLAAYYYPELTSLLTQDELLDVLAWSDSEVEALVRDLSKKEQKQLRQLTPSVFSTVDVKDRKADKLIEDKSTLLTGKQVASGMSAMTTGTPDSQYSPLEPYRYQVSRDGYFDPLYRVATQQDVDVRLPGKHGLDLVLARTYSSMSADAKGVNSAARIASGWKLLVPELTMNRCPEGGNCAVFSLEDGSSYVFKRTPSSNQYTLSADSPYQNAKVVADSTGRMWLTLDNKITYLFKYDASWDKGCLISKSNEFGDTITYNGYYPYSRMISTITDSVNRTITFSESNSQITGLEVRDATGTLTHKINYENTLRQTSLTLRKRITIQSDPHPFVTETVFYTTLDRVTDVIGNRTLHTYTYYDPRVADFNQSDTLYDNYDTQVALDVVVNGEAIEKAGYMSVGNYEEMAYILLKEATDDIGFTVQYMYDSYNSNWYTNAYTDYAQSDLSRGTVRSYGGRGIRNYQGYHPVSQVFYKYTNNVGQAKVLSQSLLKMSNRVQEMWIINRNGSDPVTGYASRFKNVSSYRSGDRPVTTIITNYGDYSIRTETGYTAVNYGKFRQDYSLTSYSPISNGVDWTENGSRYLNAPTEYTTYQYDEGKTRPYLNKSFTSDSLGDPTPAAIKSALLSWGSRTLPAGMANYATITKQETNNVGFPTYQEDALGNTITYTYGYYSGNGYAGTYLTSKKLTAADNLTASEDSYTYLAPGKISTQTHTSTYRNPANPSEVRTDTTLMEFLNYNSSGVPTLIKESSSGNQYGQQPMVKQTALTYDAAGIHVLSETTSLAMGSAQTPTPTTVSYAYDNRDRLTRVTYPDGSKAEYQYDFKDRAAAETFTPASGSGGSPRTIQYTYNDTSRQVVAVLPDGENQLTTYTPYGDVEKQERKAGSSTKTTMVRNFDSTGTRLLMELPYNDYNHRTAYTYDKNGHVKSIMNGLNQSTYVYTANTAYRTDGSSMYPQSTIRTVEPDGKETWVFKDRSGRVTSQREASATKNRTTSFTYTPLGQVAQQQVTGGGITQTTQYGYDADGHLIYLKDDQGQVYQYVYNRMGSLIATYINGTLKQSSAYNEAGWLLSTKNAANLTDSYTYQVNGLVATRTDKDNQRYSYTYTPYNELSTTTIQNSAGTTLYTEQNTYDSATRLLTSATNSDNETQGYHYDIWKRLDYQQVAGRTYLLGYDSLDNLNRLTYPDGKSVTYTYDNLNRIASVAYPEMGVQPVSYTYSTAANENNMTSTYPALGASQEKKVDAFKELISVRHLSGTTPTWNETFGYDGMGNITSMNRNGAASTYTYDKLNRIDVETVPGGVKNYDYDSRGNIQSIQHNGTAYVSTYDSTDRLQTVNTPNGPSSYTYDNRGNRLTSTGNGRSGTYTYTALNELKTYTNTVTGATYGYTYYPDGLRATKGIVGGDPTRYVYLNGKVIEELGSQNMVKARNIWGNELLYRQDFTANKLSNGSFEATPAPAWFVDGGQIVSGGTDGSKMIQFTNATTANATATQYVPGLTAGKQYVIEGSIKTQNVTGTGAFIWLSYRDASMNEIGGYWLGTQTGTSDWKRASMRVTLPAGTTSMYVGAFLVNASGTAWFDDLRVTEVGGSAQQSGYYFYNGHGDVVAVKDSSGSTLNTYDYDIWGNLTSKTETMPQPFRYAGEPQDDESGLIYLRARYYDPAVARFITEDTYTGKIDNPLSLNLYTYAWNNPSKYVDRTGNNPAAVVAGAVICPECALAVAAVGVVAYGGIKLYKWWASSDDEASEPLSDEEIIDKELSRTQKDQIDNIDKNLDAVNDEEHLDAYEIEKKGDYVRDANGNIRISSKTGKPFNHVQEVEQSEGKISKMVEKLKNAQKSPSFQKDTSEVTKKAVQDAIDRGQKFIDKVKAIRENIKNGG</sequence>
<dbReference type="InterPro" id="IPR050708">
    <property type="entry name" value="T6SS_VgrG/RHS"/>
</dbReference>
<dbReference type="Pfam" id="PF25023">
    <property type="entry name" value="TEN_YD-shell"/>
    <property type="match status" value="3"/>
</dbReference>
<dbReference type="Proteomes" id="UP000298246">
    <property type="component" value="Unassembled WGS sequence"/>
</dbReference>
<name>A0A4Y8PV74_9BACL</name>
<evidence type="ECO:0000313" key="5">
    <source>
        <dbReference type="Proteomes" id="UP000298246"/>
    </source>
</evidence>
<comment type="caution">
    <text evidence="4">The sequence shown here is derived from an EMBL/GenBank/DDBJ whole genome shotgun (WGS) entry which is preliminary data.</text>
</comment>
<evidence type="ECO:0000256" key="2">
    <source>
        <dbReference type="SAM" id="MobiDB-lite"/>
    </source>
</evidence>
<accession>A0A4Y8PV74</accession>
<feature type="region of interest" description="Disordered" evidence="2">
    <location>
        <begin position="1410"/>
        <end position="1432"/>
    </location>
</feature>
<evidence type="ECO:0000256" key="1">
    <source>
        <dbReference type="ARBA" id="ARBA00022737"/>
    </source>
</evidence>
<dbReference type="InterPro" id="IPR056823">
    <property type="entry name" value="TEN-like_YD-shell"/>
</dbReference>
<dbReference type="InterPro" id="IPR031325">
    <property type="entry name" value="RHS_repeat"/>
</dbReference>
<keyword evidence="5" id="KW-1185">Reference proteome</keyword>
<feature type="domain" description="Teneurin-like YD-shell" evidence="3">
    <location>
        <begin position="1304"/>
        <end position="1483"/>
    </location>
</feature>
<dbReference type="NCBIfam" id="TIGR03696">
    <property type="entry name" value="Rhs_assc_core"/>
    <property type="match status" value="1"/>
</dbReference>
<keyword evidence="1" id="KW-0677">Repeat</keyword>
<evidence type="ECO:0000313" key="4">
    <source>
        <dbReference type="EMBL" id="TFE84835.1"/>
    </source>
</evidence>
<dbReference type="InterPro" id="IPR011047">
    <property type="entry name" value="Quinoprotein_ADH-like_sf"/>
</dbReference>
<feature type="domain" description="Teneurin-like YD-shell" evidence="3">
    <location>
        <begin position="1667"/>
        <end position="1763"/>
    </location>
</feature>
<dbReference type="Gene3D" id="2.180.10.10">
    <property type="entry name" value="RHS repeat-associated core"/>
    <property type="match status" value="3"/>
</dbReference>
<dbReference type="OrthoDB" id="41445at2"/>
<evidence type="ECO:0000259" key="3">
    <source>
        <dbReference type="Pfam" id="PF25023"/>
    </source>
</evidence>
<proteinExistence type="predicted"/>
<organism evidence="4 5">
    <name type="scientific">Paenibacillus athensensis</name>
    <dbReference type="NCBI Taxonomy" id="1967502"/>
    <lineage>
        <taxon>Bacteria</taxon>
        <taxon>Bacillati</taxon>
        <taxon>Bacillota</taxon>
        <taxon>Bacilli</taxon>
        <taxon>Bacillales</taxon>
        <taxon>Paenibacillaceae</taxon>
        <taxon>Paenibacillus</taxon>
    </lineage>
</organism>
<dbReference type="PANTHER" id="PTHR32305">
    <property type="match status" value="1"/>
</dbReference>
<dbReference type="EMBL" id="MYFO01000031">
    <property type="protein sequence ID" value="TFE84835.1"/>
    <property type="molecule type" value="Genomic_DNA"/>
</dbReference>
<dbReference type="InterPro" id="IPR008979">
    <property type="entry name" value="Galactose-bd-like_sf"/>
</dbReference>
<reference evidence="4 5" key="1">
    <citation type="submission" date="2017-03" db="EMBL/GenBank/DDBJ databases">
        <title>Isolation of Levoglucosan Utilizing Bacteria.</title>
        <authorList>
            <person name="Arya A.S."/>
        </authorList>
    </citation>
    <scope>NUCLEOTIDE SEQUENCE [LARGE SCALE GENOMIC DNA]</scope>
    <source>
        <strain evidence="4 5">MEC069</strain>
    </source>
</reference>
<protein>
    <recommendedName>
        <fullName evidence="3">Teneurin-like YD-shell domain-containing protein</fullName>
    </recommendedName>
</protein>
<dbReference type="SUPFAM" id="SSF49785">
    <property type="entry name" value="Galactose-binding domain-like"/>
    <property type="match status" value="1"/>
</dbReference>
<dbReference type="Pfam" id="PF05593">
    <property type="entry name" value="RHS_repeat"/>
    <property type="match status" value="1"/>
</dbReference>
<dbReference type="PANTHER" id="PTHR32305:SF15">
    <property type="entry name" value="PROTEIN RHSA-RELATED"/>
    <property type="match status" value="1"/>
</dbReference>